<dbReference type="PANTHER" id="PTHR30250">
    <property type="entry name" value="PST FAMILY PREDICTED COLANIC ACID TRANSPORTER"/>
    <property type="match status" value="1"/>
</dbReference>
<protein>
    <submittedName>
        <fullName evidence="7">Lipopolysaccharide biosynthesis protein</fullName>
    </submittedName>
</protein>
<evidence type="ECO:0000256" key="5">
    <source>
        <dbReference type="ARBA" id="ARBA00023136"/>
    </source>
</evidence>
<keyword evidence="8" id="KW-1185">Reference proteome</keyword>
<feature type="transmembrane region" description="Helical" evidence="6">
    <location>
        <begin position="175"/>
        <end position="208"/>
    </location>
</feature>
<feature type="transmembrane region" description="Helical" evidence="6">
    <location>
        <begin position="97"/>
        <end position="119"/>
    </location>
</feature>
<evidence type="ECO:0000256" key="4">
    <source>
        <dbReference type="ARBA" id="ARBA00022989"/>
    </source>
</evidence>
<feature type="transmembrane region" description="Helical" evidence="6">
    <location>
        <begin position="20"/>
        <end position="40"/>
    </location>
</feature>
<evidence type="ECO:0000256" key="1">
    <source>
        <dbReference type="ARBA" id="ARBA00004651"/>
    </source>
</evidence>
<evidence type="ECO:0000256" key="3">
    <source>
        <dbReference type="ARBA" id="ARBA00022692"/>
    </source>
</evidence>
<evidence type="ECO:0000313" key="7">
    <source>
        <dbReference type="EMBL" id="MFC3994834.1"/>
    </source>
</evidence>
<feature type="transmembrane region" description="Helical" evidence="6">
    <location>
        <begin position="442"/>
        <end position="464"/>
    </location>
</feature>
<comment type="caution">
    <text evidence="7">The sequence shown here is derived from an EMBL/GenBank/DDBJ whole genome shotgun (WGS) entry which is preliminary data.</text>
</comment>
<dbReference type="InterPro" id="IPR050833">
    <property type="entry name" value="Poly_Biosynth_Transport"/>
</dbReference>
<feature type="transmembrane region" description="Helical" evidence="6">
    <location>
        <begin position="470"/>
        <end position="489"/>
    </location>
</feature>
<feature type="transmembrane region" description="Helical" evidence="6">
    <location>
        <begin position="351"/>
        <end position="377"/>
    </location>
</feature>
<proteinExistence type="predicted"/>
<feature type="transmembrane region" description="Helical" evidence="6">
    <location>
        <begin position="318"/>
        <end position="345"/>
    </location>
</feature>
<dbReference type="EMBL" id="JBHSBH010000003">
    <property type="protein sequence ID" value="MFC3994834.1"/>
    <property type="molecule type" value="Genomic_DNA"/>
</dbReference>
<feature type="transmembrane region" description="Helical" evidence="6">
    <location>
        <begin position="131"/>
        <end position="155"/>
    </location>
</feature>
<keyword evidence="5 6" id="KW-0472">Membrane</keyword>
<evidence type="ECO:0000256" key="2">
    <source>
        <dbReference type="ARBA" id="ARBA00022475"/>
    </source>
</evidence>
<accession>A0ABV8FHN6</accession>
<feature type="transmembrane region" description="Helical" evidence="6">
    <location>
        <begin position="52"/>
        <end position="77"/>
    </location>
</feature>
<keyword evidence="2" id="KW-1003">Cell membrane</keyword>
<organism evidence="7 8">
    <name type="scientific">Nocardiopsis sediminis</name>
    <dbReference type="NCBI Taxonomy" id="1778267"/>
    <lineage>
        <taxon>Bacteria</taxon>
        <taxon>Bacillati</taxon>
        <taxon>Actinomycetota</taxon>
        <taxon>Actinomycetes</taxon>
        <taxon>Streptosporangiales</taxon>
        <taxon>Nocardiopsidaceae</taxon>
        <taxon>Nocardiopsis</taxon>
    </lineage>
</organism>
<dbReference type="RefSeq" id="WP_378529683.1">
    <property type="nucleotide sequence ID" value="NZ_JBHSBH010000003.1"/>
</dbReference>
<reference evidence="8" key="1">
    <citation type="journal article" date="2019" name="Int. J. Syst. Evol. Microbiol.">
        <title>The Global Catalogue of Microorganisms (GCM) 10K type strain sequencing project: providing services to taxonomists for standard genome sequencing and annotation.</title>
        <authorList>
            <consortium name="The Broad Institute Genomics Platform"/>
            <consortium name="The Broad Institute Genome Sequencing Center for Infectious Disease"/>
            <person name="Wu L."/>
            <person name="Ma J."/>
        </authorList>
    </citation>
    <scope>NUCLEOTIDE SEQUENCE [LARGE SCALE GENOMIC DNA]</scope>
    <source>
        <strain evidence="8">TBRC 1826</strain>
    </source>
</reference>
<keyword evidence="3 6" id="KW-0812">Transmembrane</keyword>
<evidence type="ECO:0000313" key="8">
    <source>
        <dbReference type="Proteomes" id="UP001595847"/>
    </source>
</evidence>
<keyword evidence="4 6" id="KW-1133">Transmembrane helix</keyword>
<sequence>MSPPADGGDAELSRVARGGALNVAGAVAGAALNTGLIVLLARAFPQDTAGLLFSATSVFLIAAAVADLGASTGLVYFVARLRALGGAGRIPHLLRQVFGPVVAVSVAAAAALVACADDIARFIGADEAGSYVRMLAVFLPFAVVTDAALAATRGLRDMGATVLVGRVGRPLAQLALVGGVALTGGAGLLMVAWAGPYLPAAIVAWFWLRRIVRDAAQSADAPPDDAAAGPVTPAAFWAFSLPRSVATIAQLGIQRSGIVLVAALQGGAAAAVFTAATRLPVVGQFGAQALQFAAQPRLAELLAVDDRRGAGALYRASTAWLICLTWPLFLTAIVHAPLVMGLFGAGYEQGAGVLVVVAVAQLGAAAMGMGDAVLAMAGRTGWNLVNNVLALLVNVALCLALIPSWGALGAALAWAAAIAVRNALPVAQLSRSLGLHPFGRGWCIAIGVCLVWFGAVPMACTASLGDGPVSLSVALAVGGAGHLATLWRLRGLLRLDGLVRPPAQLRSDMSSTKR</sequence>
<dbReference type="Proteomes" id="UP001595847">
    <property type="component" value="Unassembled WGS sequence"/>
</dbReference>
<comment type="subcellular location">
    <subcellularLocation>
        <location evidence="1">Cell membrane</location>
        <topology evidence="1">Multi-pass membrane protein</topology>
    </subcellularLocation>
</comment>
<name>A0ABV8FHN6_9ACTN</name>
<evidence type="ECO:0000256" key="6">
    <source>
        <dbReference type="SAM" id="Phobius"/>
    </source>
</evidence>
<dbReference type="PANTHER" id="PTHR30250:SF11">
    <property type="entry name" value="O-ANTIGEN TRANSPORTER-RELATED"/>
    <property type="match status" value="1"/>
</dbReference>
<gene>
    <name evidence="7" type="ORF">ACFOVU_02845</name>
</gene>